<comment type="similarity">
    <text evidence="2">Belongs to the mitoguardin family.</text>
</comment>
<keyword evidence="6" id="KW-0496">Mitochondrion</keyword>
<protein>
    <recommendedName>
        <fullName evidence="10">Protein FAM73B</fullName>
    </recommendedName>
</protein>
<dbReference type="GO" id="GO:0008053">
    <property type="term" value="P:mitochondrial fusion"/>
    <property type="evidence" value="ECO:0007669"/>
    <property type="project" value="InterPro"/>
</dbReference>
<sequence>MPLPRGIRNEGNIDFRHGALRYQRTPVTMITPPPPPPPSLQRVRCRLEALERALYCWEDALTAFSSTFANDALALPSKADAAFTQDVQELLDMGYQMQSHAEMLFLDQHSVLFRNESEESLDKPSNIGMRISGFRDKDVASSPESFASARDGVADLREFEEFSELFPHFEKQKLYHAALKQHEEKSIPCRRLHTELVKCGSDVEYLAKVYCLRQAYTKLFNMPTTATFIADMGRQIICDLIMYADRDPKDYLLHYERMLKFLQEPRNHGIMEEELTVRGVKCMNFYDILVDFILLDAFEEAVGTALWSILAGKRQMLKYDQGFLAHFYSISEHVSPVLVWGFLGPEGSLRSTCSYFRDQVIEFLVDTFNLFKVRYTTVDELAADVLREMKLRIDNINQRLSLEGC</sequence>
<dbReference type="PANTHER" id="PTHR21508:SF5">
    <property type="entry name" value="MITOGUARDIN"/>
    <property type="match status" value="1"/>
</dbReference>
<comment type="subcellular location">
    <subcellularLocation>
        <location evidence="1">Mitochondrion outer membrane</location>
    </subcellularLocation>
</comment>
<proteinExistence type="inferred from homology"/>
<evidence type="ECO:0000256" key="7">
    <source>
        <dbReference type="ARBA" id="ARBA00023136"/>
    </source>
</evidence>
<dbReference type="OrthoDB" id="8880065at2759"/>
<keyword evidence="4" id="KW-1000">Mitochondrion outer membrane</keyword>
<gene>
    <name evidence="8" type="ORF">DMN91_003423</name>
</gene>
<dbReference type="Pfam" id="PF10265">
    <property type="entry name" value="Miga"/>
    <property type="match status" value="1"/>
</dbReference>
<comment type="caution">
    <text evidence="8">The sequence shown here is derived from an EMBL/GenBank/DDBJ whole genome shotgun (WGS) entry which is preliminary data.</text>
</comment>
<keyword evidence="3" id="KW-0812">Transmembrane</keyword>
<dbReference type="PANTHER" id="PTHR21508">
    <property type="entry name" value="MITOGUARDIN"/>
    <property type="match status" value="1"/>
</dbReference>
<organism evidence="8 9">
    <name type="scientific">Ooceraea biroi</name>
    <name type="common">Clonal raider ant</name>
    <name type="synonym">Cerapachys biroi</name>
    <dbReference type="NCBI Taxonomy" id="2015173"/>
    <lineage>
        <taxon>Eukaryota</taxon>
        <taxon>Metazoa</taxon>
        <taxon>Ecdysozoa</taxon>
        <taxon>Arthropoda</taxon>
        <taxon>Hexapoda</taxon>
        <taxon>Insecta</taxon>
        <taxon>Pterygota</taxon>
        <taxon>Neoptera</taxon>
        <taxon>Endopterygota</taxon>
        <taxon>Hymenoptera</taxon>
        <taxon>Apocrita</taxon>
        <taxon>Aculeata</taxon>
        <taxon>Formicoidea</taxon>
        <taxon>Formicidae</taxon>
        <taxon>Dorylinae</taxon>
        <taxon>Ooceraea</taxon>
    </lineage>
</organism>
<accession>A0A3L8DS14</accession>
<keyword evidence="7" id="KW-0472">Membrane</keyword>
<keyword evidence="5" id="KW-1133">Transmembrane helix</keyword>
<evidence type="ECO:0000256" key="6">
    <source>
        <dbReference type="ARBA" id="ARBA00023128"/>
    </source>
</evidence>
<evidence type="ECO:0008006" key="10">
    <source>
        <dbReference type="Google" id="ProtNLM"/>
    </source>
</evidence>
<dbReference type="EMBL" id="QOIP01000004">
    <property type="protein sequence ID" value="RLU23220.1"/>
    <property type="molecule type" value="Genomic_DNA"/>
</dbReference>
<evidence type="ECO:0000256" key="3">
    <source>
        <dbReference type="ARBA" id="ARBA00022692"/>
    </source>
</evidence>
<dbReference type="InterPro" id="IPR019392">
    <property type="entry name" value="Miga"/>
</dbReference>
<evidence type="ECO:0000256" key="4">
    <source>
        <dbReference type="ARBA" id="ARBA00022787"/>
    </source>
</evidence>
<evidence type="ECO:0000256" key="1">
    <source>
        <dbReference type="ARBA" id="ARBA00004294"/>
    </source>
</evidence>
<name>A0A3L8DS14_OOCBI</name>
<evidence type="ECO:0000313" key="8">
    <source>
        <dbReference type="EMBL" id="RLU23220.1"/>
    </source>
</evidence>
<reference evidence="8 9" key="1">
    <citation type="journal article" date="2018" name="Genome Res.">
        <title>The genomic architecture and molecular evolution of ant odorant receptors.</title>
        <authorList>
            <person name="McKenzie S.K."/>
            <person name="Kronauer D.J.C."/>
        </authorList>
    </citation>
    <scope>NUCLEOTIDE SEQUENCE [LARGE SCALE GENOMIC DNA]</scope>
    <source>
        <strain evidence="8">Clonal line C1</strain>
    </source>
</reference>
<dbReference type="GO" id="GO:0005741">
    <property type="term" value="C:mitochondrial outer membrane"/>
    <property type="evidence" value="ECO:0007669"/>
    <property type="project" value="UniProtKB-SubCell"/>
</dbReference>
<evidence type="ECO:0000256" key="5">
    <source>
        <dbReference type="ARBA" id="ARBA00022989"/>
    </source>
</evidence>
<dbReference type="AlphaFoldDB" id="A0A3L8DS14"/>
<evidence type="ECO:0000313" key="9">
    <source>
        <dbReference type="Proteomes" id="UP000279307"/>
    </source>
</evidence>
<dbReference type="Proteomes" id="UP000279307">
    <property type="component" value="Chromosome 4"/>
</dbReference>
<evidence type="ECO:0000256" key="2">
    <source>
        <dbReference type="ARBA" id="ARBA00008969"/>
    </source>
</evidence>